<dbReference type="Pfam" id="PF02771">
    <property type="entry name" value="Acyl-CoA_dh_N"/>
    <property type="match status" value="1"/>
</dbReference>
<evidence type="ECO:0000259" key="7">
    <source>
        <dbReference type="Pfam" id="PF02771"/>
    </source>
</evidence>
<dbReference type="Gene3D" id="1.10.540.10">
    <property type="entry name" value="Acyl-CoA dehydrogenase/oxidase, N-terminal domain"/>
    <property type="match status" value="1"/>
</dbReference>
<evidence type="ECO:0000313" key="9">
    <source>
        <dbReference type="Proteomes" id="UP000184440"/>
    </source>
</evidence>
<feature type="domain" description="Acyl-CoA dehydrogenase/oxidase N-terminal" evidence="7">
    <location>
        <begin position="7"/>
        <end position="89"/>
    </location>
</feature>
<dbReference type="InterPro" id="IPR009100">
    <property type="entry name" value="AcylCoA_DH/oxidase_NM_dom_sf"/>
</dbReference>
<dbReference type="InterPro" id="IPR037069">
    <property type="entry name" value="AcylCoA_DH/ox_N_sf"/>
</dbReference>
<dbReference type="PANTHER" id="PTHR43884:SF20">
    <property type="entry name" value="ACYL-COA DEHYDROGENASE FADE28"/>
    <property type="match status" value="1"/>
</dbReference>
<evidence type="ECO:0000256" key="1">
    <source>
        <dbReference type="ARBA" id="ARBA00001974"/>
    </source>
</evidence>
<accession>A0A1M7PG81</accession>
<dbReference type="SUPFAM" id="SSF56645">
    <property type="entry name" value="Acyl-CoA dehydrogenase NM domain-like"/>
    <property type="match status" value="1"/>
</dbReference>
<dbReference type="Pfam" id="PF00441">
    <property type="entry name" value="Acyl-CoA_dh_1"/>
    <property type="match status" value="1"/>
</dbReference>
<evidence type="ECO:0000259" key="6">
    <source>
        <dbReference type="Pfam" id="PF00441"/>
    </source>
</evidence>
<feature type="domain" description="Acyl-CoA dehydrogenase/oxidase C-terminal" evidence="6">
    <location>
        <begin position="198"/>
        <end position="315"/>
    </location>
</feature>
<dbReference type="OrthoDB" id="2450120at2"/>
<evidence type="ECO:0000256" key="5">
    <source>
        <dbReference type="ARBA" id="ARBA00023002"/>
    </source>
</evidence>
<name>A0A1M7PG81_9ACTN</name>
<gene>
    <name evidence="8" type="ORF">SAMN05443668_103318</name>
</gene>
<evidence type="ECO:0000256" key="3">
    <source>
        <dbReference type="ARBA" id="ARBA00022630"/>
    </source>
</evidence>
<keyword evidence="4" id="KW-0274">FAD</keyword>
<sequence>MTPYRPELRQVVDDVLAPHFGTSAPPDTLWATVSELGWPLVGVPESAGGSGGELADAAEIAAGIGRHACALPLISTGVAGWTLAHLGRPAAVVQDGAAVVVAAPDRLNVRAAGQGWELTGSVPAVSWVPGSPLLLLAIVEVDTAQWTAVTVLDADLVRTSVTDGQDLTGAPSGRLLLDRVPIVDLVLGPASLAREVADRAAVLRAAALGGALERACALLVEHVTVRQQFGRPLRAFQSVAHRAADASLECDLALATIAAAITTADGPSVAARSATAAAARAVTARAAGVVAEIAHQLHGAIGITQEHPLHLVTRRLWAWRDEAGSQRHWERRVGSATLPGEDDVALWALTTVGA</sequence>
<dbReference type="AlphaFoldDB" id="A0A1M7PG81"/>
<dbReference type="InterPro" id="IPR009075">
    <property type="entry name" value="AcylCo_DH/oxidase_C"/>
</dbReference>
<keyword evidence="3" id="KW-0285">Flavoprotein</keyword>
<proteinExistence type="inferred from homology"/>
<dbReference type="GO" id="GO:0003995">
    <property type="term" value="F:acyl-CoA dehydrogenase activity"/>
    <property type="evidence" value="ECO:0007669"/>
    <property type="project" value="TreeGrafter"/>
</dbReference>
<keyword evidence="9" id="KW-1185">Reference proteome</keyword>
<dbReference type="InterPro" id="IPR013786">
    <property type="entry name" value="AcylCoA_DH/ox_N"/>
</dbReference>
<reference evidence="8 9" key="1">
    <citation type="submission" date="2016-11" db="EMBL/GenBank/DDBJ databases">
        <authorList>
            <person name="Jaros S."/>
            <person name="Januszkiewicz K."/>
            <person name="Wedrychowicz H."/>
        </authorList>
    </citation>
    <scope>NUCLEOTIDE SEQUENCE [LARGE SCALE GENOMIC DNA]</scope>
    <source>
        <strain evidence="8 9">DSM 46144</strain>
    </source>
</reference>
<dbReference type="Gene3D" id="1.20.140.10">
    <property type="entry name" value="Butyryl-CoA Dehydrogenase, subunit A, domain 3"/>
    <property type="match status" value="1"/>
</dbReference>
<dbReference type="SUPFAM" id="SSF47203">
    <property type="entry name" value="Acyl-CoA dehydrogenase C-terminal domain-like"/>
    <property type="match status" value="1"/>
</dbReference>
<protein>
    <submittedName>
        <fullName evidence="8">Acyl-CoA dehydrogenase</fullName>
    </submittedName>
</protein>
<organism evidence="8 9">
    <name type="scientific">Cryptosporangium aurantiacum</name>
    <dbReference type="NCBI Taxonomy" id="134849"/>
    <lineage>
        <taxon>Bacteria</taxon>
        <taxon>Bacillati</taxon>
        <taxon>Actinomycetota</taxon>
        <taxon>Actinomycetes</taxon>
        <taxon>Cryptosporangiales</taxon>
        <taxon>Cryptosporangiaceae</taxon>
        <taxon>Cryptosporangium</taxon>
    </lineage>
</organism>
<dbReference type="RefSeq" id="WP_073256090.1">
    <property type="nucleotide sequence ID" value="NZ_FRCS01000003.1"/>
</dbReference>
<evidence type="ECO:0000256" key="4">
    <source>
        <dbReference type="ARBA" id="ARBA00022827"/>
    </source>
</evidence>
<evidence type="ECO:0000313" key="8">
    <source>
        <dbReference type="EMBL" id="SHN15984.1"/>
    </source>
</evidence>
<dbReference type="InterPro" id="IPR036250">
    <property type="entry name" value="AcylCo_DH-like_C"/>
</dbReference>
<comment type="similarity">
    <text evidence="2">Belongs to the acyl-CoA dehydrogenase family.</text>
</comment>
<dbReference type="EMBL" id="FRCS01000003">
    <property type="protein sequence ID" value="SHN15984.1"/>
    <property type="molecule type" value="Genomic_DNA"/>
</dbReference>
<dbReference type="STRING" id="134849.SAMN05443668_103318"/>
<keyword evidence="5" id="KW-0560">Oxidoreductase</keyword>
<comment type="cofactor">
    <cofactor evidence="1">
        <name>FAD</name>
        <dbReference type="ChEBI" id="CHEBI:57692"/>
    </cofactor>
</comment>
<dbReference type="GO" id="GO:0050660">
    <property type="term" value="F:flavin adenine dinucleotide binding"/>
    <property type="evidence" value="ECO:0007669"/>
    <property type="project" value="InterPro"/>
</dbReference>
<dbReference type="PANTHER" id="PTHR43884">
    <property type="entry name" value="ACYL-COA DEHYDROGENASE"/>
    <property type="match status" value="1"/>
</dbReference>
<evidence type="ECO:0000256" key="2">
    <source>
        <dbReference type="ARBA" id="ARBA00009347"/>
    </source>
</evidence>
<dbReference type="Proteomes" id="UP000184440">
    <property type="component" value="Unassembled WGS sequence"/>
</dbReference>